<accession>A0A2N9IGS9</accession>
<feature type="region of interest" description="Disordered" evidence="1">
    <location>
        <begin position="61"/>
        <end position="121"/>
    </location>
</feature>
<feature type="compositionally biased region" description="Acidic residues" evidence="1">
    <location>
        <begin position="29"/>
        <end position="40"/>
    </location>
</feature>
<evidence type="ECO:0000256" key="1">
    <source>
        <dbReference type="SAM" id="MobiDB-lite"/>
    </source>
</evidence>
<name>A0A2N9IGS9_FAGSY</name>
<feature type="compositionally biased region" description="Low complexity" evidence="1">
    <location>
        <begin position="83"/>
        <end position="95"/>
    </location>
</feature>
<evidence type="ECO:0008006" key="3">
    <source>
        <dbReference type="Google" id="ProtNLM"/>
    </source>
</evidence>
<feature type="compositionally biased region" description="Gly residues" evidence="1">
    <location>
        <begin position="1"/>
        <end position="10"/>
    </location>
</feature>
<proteinExistence type="predicted"/>
<evidence type="ECO:0000313" key="2">
    <source>
        <dbReference type="EMBL" id="SPD23111.1"/>
    </source>
</evidence>
<dbReference type="AlphaFoldDB" id="A0A2N9IGS9"/>
<feature type="region of interest" description="Disordered" evidence="1">
    <location>
        <begin position="531"/>
        <end position="570"/>
    </location>
</feature>
<feature type="region of interest" description="Disordered" evidence="1">
    <location>
        <begin position="1"/>
        <end position="42"/>
    </location>
</feature>
<dbReference type="EMBL" id="OIVN01005562">
    <property type="protein sequence ID" value="SPD23111.1"/>
    <property type="molecule type" value="Genomic_DNA"/>
</dbReference>
<gene>
    <name evidence="2" type="ORF">FSB_LOCUS50993</name>
</gene>
<reference evidence="2" key="1">
    <citation type="submission" date="2018-02" db="EMBL/GenBank/DDBJ databases">
        <authorList>
            <person name="Cohen D.B."/>
            <person name="Kent A.D."/>
        </authorList>
    </citation>
    <scope>NUCLEOTIDE SEQUENCE</scope>
</reference>
<organism evidence="2">
    <name type="scientific">Fagus sylvatica</name>
    <name type="common">Beechnut</name>
    <dbReference type="NCBI Taxonomy" id="28930"/>
    <lineage>
        <taxon>Eukaryota</taxon>
        <taxon>Viridiplantae</taxon>
        <taxon>Streptophyta</taxon>
        <taxon>Embryophyta</taxon>
        <taxon>Tracheophyta</taxon>
        <taxon>Spermatophyta</taxon>
        <taxon>Magnoliopsida</taxon>
        <taxon>eudicotyledons</taxon>
        <taxon>Gunneridae</taxon>
        <taxon>Pentapetalae</taxon>
        <taxon>rosids</taxon>
        <taxon>fabids</taxon>
        <taxon>Fagales</taxon>
        <taxon>Fagaceae</taxon>
        <taxon>Fagus</taxon>
    </lineage>
</organism>
<protein>
    <recommendedName>
        <fullName evidence="3">Aminotransferase-like plant mobile domain-containing protein</fullName>
    </recommendedName>
</protein>
<sequence>MSDRGSGSGGPRRSDRLAKGKAVLYEPDSPPDTDDEYDAMEDVRTRVDASIARNLQAEFDAEAAGLASSTVRPPSRPGITIGRSARPSSAPRQPAAAPPVAPPARSKRRRSDRAPLSADPIPEDYVAPGFRYPPQGGIRPRYPVTTPVVDTSLLTGLHKPSLIFGPIPPESIGRGGWSEFCQLLEIARPEYRDFLVELGFGPFLSIRYVHVRHPLVRCWVERFFHHTGTIHLSTCEMGVLPVDWSAILGIRFGGRIPPSDPVSDFEALEILGIDDPAAVVGKKLFYLKISYLRDLLVFAPSRLPAAPDSVFPLARRWDSAWIQRLTVRTLTECRTTVDCIRDADIVFQPYSTFLLERLEVFRAMELSRLRIWIRSPRSWELLMGERTLRQLGGDALVPVDPPQLMTIEDYIPRAPSDSFVAGVEVYPALVLADVPYREWFEQVSLGSLMSLHETEILRLQLELSVSEDRYVADMDRAQEETARVQAELTQVQGELTRVQGALTQSQRDLGSRDAALTAHVETIRRLEDQLHGMGITPVTGAGSSGLGQTSSSPPPDPVSRDWFFDDPPSL</sequence>